<dbReference type="AlphaFoldDB" id="A0A3P7MWT3"/>
<evidence type="ECO:0000313" key="1">
    <source>
        <dbReference type="EMBL" id="VDN27347.1"/>
    </source>
</evidence>
<reference evidence="1 2" key="1">
    <citation type="submission" date="2018-11" db="EMBL/GenBank/DDBJ databases">
        <authorList>
            <consortium name="Pathogen Informatics"/>
        </authorList>
    </citation>
    <scope>NUCLEOTIDE SEQUENCE [LARGE SCALE GENOMIC DNA]</scope>
</reference>
<accession>A0A3P7MWT3</accession>
<gene>
    <name evidence="1" type="ORF">DILT_LOCUS14993</name>
</gene>
<dbReference type="EMBL" id="UYRU01076783">
    <property type="protein sequence ID" value="VDN27347.1"/>
    <property type="molecule type" value="Genomic_DNA"/>
</dbReference>
<protein>
    <submittedName>
        <fullName evidence="1">Uncharacterized protein</fullName>
    </submittedName>
</protein>
<sequence length="100" mass="11468">MQVYQLSAVNRRIISPVAPILFNDPSEDFGTVLDFLENLEKLRLIGSIEKLHKSNVTINSLNFDMSPFKRLKYLEVCCMDIRVDSLPYLCHPCLSATNTY</sequence>
<name>A0A3P7MWT3_DIBLA</name>
<proteinExistence type="predicted"/>
<evidence type="ECO:0000313" key="2">
    <source>
        <dbReference type="Proteomes" id="UP000281553"/>
    </source>
</evidence>
<keyword evidence="2" id="KW-1185">Reference proteome</keyword>
<dbReference type="Proteomes" id="UP000281553">
    <property type="component" value="Unassembled WGS sequence"/>
</dbReference>
<dbReference type="OrthoDB" id="430293at2759"/>
<organism evidence="1 2">
    <name type="scientific">Dibothriocephalus latus</name>
    <name type="common">Fish tapeworm</name>
    <name type="synonym">Diphyllobothrium latum</name>
    <dbReference type="NCBI Taxonomy" id="60516"/>
    <lineage>
        <taxon>Eukaryota</taxon>
        <taxon>Metazoa</taxon>
        <taxon>Spiralia</taxon>
        <taxon>Lophotrochozoa</taxon>
        <taxon>Platyhelminthes</taxon>
        <taxon>Cestoda</taxon>
        <taxon>Eucestoda</taxon>
        <taxon>Diphyllobothriidea</taxon>
        <taxon>Diphyllobothriidae</taxon>
        <taxon>Dibothriocephalus</taxon>
    </lineage>
</organism>